<dbReference type="InterPro" id="IPR002656">
    <property type="entry name" value="Acyl_transf_3_dom"/>
</dbReference>
<feature type="transmembrane region" description="Helical" evidence="7">
    <location>
        <begin position="127"/>
        <end position="149"/>
    </location>
</feature>
<comment type="subcellular location">
    <subcellularLocation>
        <location evidence="1">Cell membrane</location>
        <topology evidence="1">Multi-pass membrane protein</topology>
    </subcellularLocation>
</comment>
<feature type="transmembrane region" description="Helical" evidence="7">
    <location>
        <begin position="60"/>
        <end position="79"/>
    </location>
</feature>
<evidence type="ECO:0000313" key="9">
    <source>
        <dbReference type="EMBL" id="SMQ72670.1"/>
    </source>
</evidence>
<dbReference type="Pfam" id="PF01757">
    <property type="entry name" value="Acyl_transf_3"/>
    <property type="match status" value="1"/>
</dbReference>
<evidence type="ECO:0000313" key="10">
    <source>
        <dbReference type="Proteomes" id="UP000194464"/>
    </source>
</evidence>
<accession>A0ABY1RFB0</accession>
<keyword evidence="5 7" id="KW-1133">Transmembrane helix</keyword>
<evidence type="ECO:0000256" key="4">
    <source>
        <dbReference type="ARBA" id="ARBA00022692"/>
    </source>
</evidence>
<proteinExistence type="inferred from homology"/>
<comment type="similarity">
    <text evidence="2">Belongs to the acyltransferase 3 family.</text>
</comment>
<evidence type="ECO:0000256" key="6">
    <source>
        <dbReference type="ARBA" id="ARBA00023136"/>
    </source>
</evidence>
<feature type="transmembrane region" description="Helical" evidence="7">
    <location>
        <begin position="295"/>
        <end position="317"/>
    </location>
</feature>
<sequence>MTAATPQAKPRLEWVDAGKGLAITLVAMYHSASWLLGAGFEIDGWRQVNEALSSLRMPLFFMLAGLFAAKWLTASWRALWRSKLSLFVWVFLIWEVIGSAVFLLGLTMKGQPINLVGTIRDLVVSPIAPRFELWFIWALAIFFVVAKLIRRIDWRIQLVVAGVCSAAALSGWETANIGWSGSVKYCFFFLAGLYLKDAVFRLSRARVGVLLVTLMVSWVAVSAVVAVFGLRWVPGLYFVNCVLGVVTGVTVSRWLARIPRLVSIGSNTLPVYLTHTPLIIVMAYLLALLARVTPIAIVAPGLPPVLAGLAIAGSLLISGAAMRGPARVLYEAPGFLRGPAPAPTRARHSDVR</sequence>
<evidence type="ECO:0000256" key="2">
    <source>
        <dbReference type="ARBA" id="ARBA00007400"/>
    </source>
</evidence>
<gene>
    <name evidence="9" type="ORF">SAMN06295909_2935</name>
</gene>
<keyword evidence="4 7" id="KW-0812">Transmembrane</keyword>
<name>A0ABY1RFB0_9MICO</name>
<dbReference type="Proteomes" id="UP000194464">
    <property type="component" value="Unassembled WGS sequence"/>
</dbReference>
<feature type="transmembrane region" description="Helical" evidence="7">
    <location>
        <begin position="207"/>
        <end position="230"/>
    </location>
</feature>
<evidence type="ECO:0000256" key="1">
    <source>
        <dbReference type="ARBA" id="ARBA00004651"/>
    </source>
</evidence>
<evidence type="ECO:0000256" key="5">
    <source>
        <dbReference type="ARBA" id="ARBA00022989"/>
    </source>
</evidence>
<feature type="transmembrane region" description="Helical" evidence="7">
    <location>
        <begin position="21"/>
        <end position="40"/>
    </location>
</feature>
<dbReference type="PANTHER" id="PTHR40074:SF2">
    <property type="entry name" value="O-ACETYLTRANSFERASE WECH"/>
    <property type="match status" value="1"/>
</dbReference>
<evidence type="ECO:0000256" key="7">
    <source>
        <dbReference type="SAM" id="Phobius"/>
    </source>
</evidence>
<comment type="caution">
    <text evidence="9">The sequence shown here is derived from an EMBL/GenBank/DDBJ whole genome shotgun (WGS) entry which is preliminary data.</text>
</comment>
<feature type="transmembrane region" description="Helical" evidence="7">
    <location>
        <begin position="236"/>
        <end position="256"/>
    </location>
</feature>
<feature type="transmembrane region" description="Helical" evidence="7">
    <location>
        <begin position="86"/>
        <end position="107"/>
    </location>
</feature>
<evidence type="ECO:0000259" key="8">
    <source>
        <dbReference type="Pfam" id="PF01757"/>
    </source>
</evidence>
<evidence type="ECO:0000256" key="3">
    <source>
        <dbReference type="ARBA" id="ARBA00022475"/>
    </source>
</evidence>
<feature type="domain" description="Acyltransferase 3" evidence="8">
    <location>
        <begin position="13"/>
        <end position="318"/>
    </location>
</feature>
<dbReference type="RefSeq" id="WP_086474579.1">
    <property type="nucleotide sequence ID" value="NZ_FXWJ01000004.1"/>
</dbReference>
<protein>
    <submittedName>
        <fullName evidence="9">Uncharacterized membrane protein YcfT</fullName>
    </submittedName>
</protein>
<keyword evidence="6 7" id="KW-0472">Membrane</keyword>
<organism evidence="9 10">
    <name type="scientific">Plantibacter elymi</name>
    <name type="common">nom. nud.</name>
    <dbReference type="NCBI Taxonomy" id="199708"/>
    <lineage>
        <taxon>Bacteria</taxon>
        <taxon>Bacillati</taxon>
        <taxon>Actinomycetota</taxon>
        <taxon>Actinomycetes</taxon>
        <taxon>Micrococcales</taxon>
        <taxon>Microbacteriaceae</taxon>
        <taxon>Plantibacter</taxon>
    </lineage>
</organism>
<feature type="transmembrane region" description="Helical" evidence="7">
    <location>
        <begin position="268"/>
        <end position="289"/>
    </location>
</feature>
<dbReference type="PANTHER" id="PTHR40074">
    <property type="entry name" value="O-ACETYLTRANSFERASE WECH"/>
    <property type="match status" value="1"/>
</dbReference>
<keyword evidence="10" id="KW-1185">Reference proteome</keyword>
<dbReference type="EMBL" id="FXWJ01000004">
    <property type="protein sequence ID" value="SMQ72670.1"/>
    <property type="molecule type" value="Genomic_DNA"/>
</dbReference>
<keyword evidence="3" id="KW-1003">Cell membrane</keyword>
<reference evidence="9 10" key="1">
    <citation type="submission" date="2017-04" db="EMBL/GenBank/DDBJ databases">
        <authorList>
            <person name="Varghese N."/>
            <person name="Submissions S."/>
        </authorList>
    </citation>
    <scope>NUCLEOTIDE SEQUENCE [LARGE SCALE GENOMIC DNA]</scope>
    <source>
        <strain evidence="9 10">VKM Ac-1784</strain>
    </source>
</reference>